<sequence length="75" mass="7743">MDFSSGSRVRTVVGVTLIVSLSGTAVVAQHSLLETAGRYVSAGDVGGLVFVAWLTLLLVVAVGNVPSPDVDDEDR</sequence>
<evidence type="ECO:0000313" key="2">
    <source>
        <dbReference type="EMBL" id="MWG33942.1"/>
    </source>
</evidence>
<protein>
    <submittedName>
        <fullName evidence="2">Uncharacterized protein</fullName>
    </submittedName>
</protein>
<name>A0A6B0GGI0_9EURY</name>
<evidence type="ECO:0000313" key="3">
    <source>
        <dbReference type="Proteomes" id="UP000451471"/>
    </source>
</evidence>
<dbReference type="EMBL" id="WSZK01000012">
    <property type="protein sequence ID" value="MWG33942.1"/>
    <property type="molecule type" value="Genomic_DNA"/>
</dbReference>
<accession>A0A6B0GGI0</accession>
<keyword evidence="3" id="KW-1185">Reference proteome</keyword>
<evidence type="ECO:0000256" key="1">
    <source>
        <dbReference type="SAM" id="Phobius"/>
    </source>
</evidence>
<proteinExistence type="predicted"/>
<reference evidence="2 3" key="1">
    <citation type="submission" date="2019-12" db="EMBL/GenBank/DDBJ databases">
        <title>Halocatena pleomorpha gen. nov. sp. nov., an extremely halophilic archaeon of family Halobacteriaceae isolated from saltpan soil.</title>
        <authorList>
            <person name="Pal Y."/>
            <person name="Verma A."/>
            <person name="Krishnamurthi S."/>
            <person name="Kumar P."/>
        </authorList>
    </citation>
    <scope>NUCLEOTIDE SEQUENCE [LARGE SCALE GENOMIC DNA]</scope>
    <source>
        <strain evidence="2 3">JCM 16495</strain>
    </source>
</reference>
<dbReference type="Proteomes" id="UP000451471">
    <property type="component" value="Unassembled WGS sequence"/>
</dbReference>
<keyword evidence="1" id="KW-0812">Transmembrane</keyword>
<feature type="transmembrane region" description="Helical" evidence="1">
    <location>
        <begin position="12"/>
        <end position="33"/>
    </location>
</feature>
<comment type="caution">
    <text evidence="2">The sequence shown here is derived from an EMBL/GenBank/DDBJ whole genome shotgun (WGS) entry which is preliminary data.</text>
</comment>
<feature type="transmembrane region" description="Helical" evidence="1">
    <location>
        <begin position="45"/>
        <end position="65"/>
    </location>
</feature>
<keyword evidence="1" id="KW-1133">Transmembrane helix</keyword>
<gene>
    <name evidence="2" type="ORF">GQS65_05445</name>
</gene>
<keyword evidence="1" id="KW-0472">Membrane</keyword>
<organism evidence="2 3">
    <name type="scientific">Halomarina oriensis</name>
    <dbReference type="NCBI Taxonomy" id="671145"/>
    <lineage>
        <taxon>Archaea</taxon>
        <taxon>Methanobacteriati</taxon>
        <taxon>Methanobacteriota</taxon>
        <taxon>Stenosarchaea group</taxon>
        <taxon>Halobacteria</taxon>
        <taxon>Halobacteriales</taxon>
        <taxon>Natronomonadaceae</taxon>
        <taxon>Halomarina</taxon>
    </lineage>
</organism>
<dbReference type="AlphaFoldDB" id="A0A6B0GGI0"/>
<dbReference type="RefSeq" id="WP_158203658.1">
    <property type="nucleotide sequence ID" value="NZ_WSZK01000012.1"/>
</dbReference>